<gene>
    <name evidence="1" type="ORF">PBRA_009360</name>
    <name evidence="2" type="ORF">PLBR_LOCUS8377</name>
</gene>
<evidence type="ECO:0000313" key="3">
    <source>
        <dbReference type="Proteomes" id="UP000039324"/>
    </source>
</evidence>
<dbReference type="Proteomes" id="UP000290189">
    <property type="component" value="Unassembled WGS sequence"/>
</dbReference>
<name>A0A0G4J6L7_PLABS</name>
<protein>
    <submittedName>
        <fullName evidence="1">Uncharacterized protein</fullName>
    </submittedName>
</protein>
<dbReference type="AlphaFoldDB" id="A0A0G4J6L7"/>
<organism evidence="1 3">
    <name type="scientific">Plasmodiophora brassicae</name>
    <name type="common">Clubroot disease agent</name>
    <dbReference type="NCBI Taxonomy" id="37360"/>
    <lineage>
        <taxon>Eukaryota</taxon>
        <taxon>Sar</taxon>
        <taxon>Rhizaria</taxon>
        <taxon>Endomyxa</taxon>
        <taxon>Phytomyxea</taxon>
        <taxon>Plasmodiophorida</taxon>
        <taxon>Plasmodiophoridae</taxon>
        <taxon>Plasmodiophora</taxon>
    </lineage>
</organism>
<evidence type="ECO:0000313" key="2">
    <source>
        <dbReference type="EMBL" id="SPR01162.1"/>
    </source>
</evidence>
<accession>A0A0G4J6L7</accession>
<dbReference type="Proteomes" id="UP000039324">
    <property type="component" value="Unassembled WGS sequence"/>
</dbReference>
<geneLocation type="mitochondrion" evidence="2"/>
<sequence>MFTLRLSPGVRRFTTRRDRCANGVVLGDLFRPQGPGPDPASLWAFNAPAFGAPNQHAISVERLVQHPLIAPVLDRLRWTFDDRSSIACVLRNRPVVVYNTNTRFYHTFRRFWSRLERLIACDEEFVEAISTCYVVVDFDDRPAPAEYNDWLDAVNHVIGGPPPRPGLHYVASGVPVRLPAAPRLTFFQPILPVLTNGTVLLVNSLAHAEYVSTILCGHGLLASVFAPILPTLYVDSRIVPPGCSRVAS</sequence>
<keyword evidence="2" id="KW-0496">Mitochondrion</keyword>
<evidence type="ECO:0000313" key="1">
    <source>
        <dbReference type="EMBL" id="CEP03142.1"/>
    </source>
</evidence>
<dbReference type="EMBL" id="OVEO01000016">
    <property type="protein sequence ID" value="SPR01162.1"/>
    <property type="molecule type" value="Genomic_DNA"/>
</dbReference>
<reference evidence="2 4" key="2">
    <citation type="submission" date="2018-03" db="EMBL/GenBank/DDBJ databases">
        <authorList>
            <person name="Fogelqvist J."/>
        </authorList>
    </citation>
    <scope>NUCLEOTIDE SEQUENCE [LARGE SCALE GENOMIC DNA]</scope>
</reference>
<reference evidence="1 3" key="1">
    <citation type="submission" date="2015-02" db="EMBL/GenBank/DDBJ databases">
        <authorList>
            <person name="Chooi Y.-H."/>
        </authorList>
    </citation>
    <scope>NUCLEOTIDE SEQUENCE [LARGE SCALE GENOMIC DNA]</scope>
    <source>
        <strain evidence="1">E3</strain>
    </source>
</reference>
<evidence type="ECO:0000313" key="4">
    <source>
        <dbReference type="Proteomes" id="UP000290189"/>
    </source>
</evidence>
<keyword evidence="3" id="KW-1185">Reference proteome</keyword>
<dbReference type="EMBL" id="CDSF01000143">
    <property type="protein sequence ID" value="CEP03142.1"/>
    <property type="molecule type" value="Genomic_DNA"/>
</dbReference>
<proteinExistence type="predicted"/>